<evidence type="ECO:0000256" key="1">
    <source>
        <dbReference type="SAM" id="MobiDB-lite"/>
    </source>
</evidence>
<evidence type="ECO:0000313" key="3">
    <source>
        <dbReference type="EMBL" id="CEG01803.1"/>
    </source>
</evidence>
<feature type="compositionally biased region" description="Acidic residues" evidence="1">
    <location>
        <begin position="1"/>
        <end position="12"/>
    </location>
</feature>
<reference evidence="4" key="1">
    <citation type="journal article" date="2006" name="Proc. Natl. Acad. Sci. U.S.A.">
        <title>Genome analysis of the smallest free-living eukaryote Ostreococcus tauri unveils many unique features.</title>
        <authorList>
            <person name="Derelle E."/>
            <person name="Ferraz C."/>
            <person name="Rombauts S."/>
            <person name="Rouze P."/>
            <person name="Worden A.Z."/>
            <person name="Robbens S."/>
            <person name="Partensky F."/>
            <person name="Degroeve S."/>
            <person name="Echeynie S."/>
            <person name="Cooke R."/>
            <person name="Saeys Y."/>
            <person name="Wuyts J."/>
            <person name="Jabbari K."/>
            <person name="Bowler C."/>
            <person name="Panaud O."/>
            <person name="Piegu B."/>
            <person name="Ball S.G."/>
            <person name="Ral J.-P."/>
            <person name="Bouget F.-Y."/>
            <person name="Piganeau G."/>
            <person name="De Baets B."/>
            <person name="Picard A."/>
            <person name="Delseny M."/>
            <person name="Demaille J."/>
            <person name="Van de Peer Y."/>
            <person name="Moreau H."/>
        </authorList>
    </citation>
    <scope>NUCLEOTIDE SEQUENCE [LARGE SCALE GENOMIC DNA]</scope>
    <source>
        <strain evidence="4">OTTH 0595 / CCAP 157/2 / RCC745</strain>
    </source>
</reference>
<dbReference type="Proteomes" id="UP000009170">
    <property type="component" value="Unassembled WGS sequence"/>
</dbReference>
<dbReference type="SUPFAM" id="SSF64268">
    <property type="entry name" value="PX domain"/>
    <property type="match status" value="1"/>
</dbReference>
<dbReference type="InterPro" id="IPR027267">
    <property type="entry name" value="AH/BAR_dom_sf"/>
</dbReference>
<dbReference type="PANTHER" id="PTHR46757:SF2">
    <property type="entry name" value="OS05G0346100 PROTEIN"/>
    <property type="match status" value="1"/>
</dbReference>
<dbReference type="SMART" id="SM00312">
    <property type="entry name" value="PX"/>
    <property type="match status" value="1"/>
</dbReference>
<comment type="caution">
    <text evidence="3">The sequence shown here is derived from an EMBL/GenBank/DDBJ whole genome shotgun (WGS) entry which is preliminary data.</text>
</comment>
<gene>
    <name evidence="3" type="ORF">OT_ostta15g01970</name>
</gene>
<dbReference type="FunCoup" id="A0A096PA41">
    <property type="interactions" value="607"/>
</dbReference>
<feature type="compositionally biased region" description="Basic and acidic residues" evidence="1">
    <location>
        <begin position="107"/>
        <end position="119"/>
    </location>
</feature>
<evidence type="ECO:0000259" key="2">
    <source>
        <dbReference type="PROSITE" id="PS50195"/>
    </source>
</evidence>
<reference evidence="3 4" key="2">
    <citation type="journal article" date="2014" name="BMC Genomics">
        <title>An improved genome of the model marine alga Ostreococcus tauri unfolds by assessing Illumina de novo assemblies.</title>
        <authorList>
            <person name="Blanc-Mathieu R."/>
            <person name="Verhelst B."/>
            <person name="Derelle E."/>
            <person name="Rombauts S."/>
            <person name="Bouget F.Y."/>
            <person name="Carre I."/>
            <person name="Chateau A."/>
            <person name="Eyre-Walker A."/>
            <person name="Grimsley N."/>
            <person name="Moreau H."/>
            <person name="Piegu B."/>
            <person name="Rivals E."/>
            <person name="Schackwitz W."/>
            <person name="Van de Peer Y."/>
            <person name="Piganeau G."/>
        </authorList>
    </citation>
    <scope>NUCLEOTIDE SEQUENCE [LARGE SCALE GENOMIC DNA]</scope>
    <source>
        <strain evidence="4">OTTH 0595 / CCAP 157/2 / RCC745</strain>
    </source>
</reference>
<dbReference type="PANTHER" id="PTHR46757">
    <property type="entry name" value="SORTING NEXIN-RELATED"/>
    <property type="match status" value="1"/>
</dbReference>
<sequence length="639" mass="70634">MGPGDSESDREEELGRSALGVLGGPSLDDALGGLGSTMTTMRRDARGRTGGDESENPFETAPSELEKRSREPLGVGVELTREEINGADDGAIGVEEGMQRVNLGEEEAARTPTRVERGTSPETPTRGRALENGSYHASEGMTYGDLLAPPPSYADSVMYTQPEIQPVYDGTSNASGTTVFLDGDDERDAEKWTLKIWVSDPKIEPDASSTLVGKRVTHYKVTTRTNIPSYVHKEVVVWRRFRDFVALDERLSAIHRGYFIPPRPEKTVVSSTGENFIQDRAVQLQHYLNRVASHSQLRLGDPLRIFLTHQDLGASLDWFSMTSKIIPAQPSGVPGSPDTPQRPPVVISSPGQGRDFGRFFKELRQTVVQSTAVTAVGGALGLDTPKPKVMEEDAAFLVEKDRVSRVEGELSGMSSKATKLLTLQQKFGEAMGEFGLECLKFAKLQEEEGARLGKYSENGLDCMTAASEMRKAGNTSIRASRMAHSATAQTAQALEPLHDYLKIMPSVRRSISDRNDSLLTLQTMLSEADRLEARIAKLTPDFTKMKRVEELKLELETTKLTGENARADYKTIQERHRVEFARLEKERVAQFHAMLLNYARVQVSNAERSLSLWRGLAEEFGASPDEWRTPEKVDDATEL</sequence>
<feature type="region of interest" description="Disordered" evidence="1">
    <location>
        <begin position="1"/>
        <end position="77"/>
    </location>
</feature>
<feature type="domain" description="PX" evidence="2">
    <location>
        <begin position="197"/>
        <end position="314"/>
    </location>
</feature>
<dbReference type="CDD" id="cd06865">
    <property type="entry name" value="PX_SNX_like"/>
    <property type="match status" value="1"/>
</dbReference>
<feature type="region of interest" description="Disordered" evidence="1">
    <location>
        <begin position="107"/>
        <end position="131"/>
    </location>
</feature>
<dbReference type="EMBL" id="CAID01000015">
    <property type="protein sequence ID" value="CEG01803.1"/>
    <property type="molecule type" value="Genomic_DNA"/>
</dbReference>
<dbReference type="Gene3D" id="3.30.1520.10">
    <property type="entry name" value="Phox-like domain"/>
    <property type="match status" value="1"/>
</dbReference>
<dbReference type="KEGG" id="ota:OT_ostta15g01970"/>
<accession>A0A096PA41</accession>
<dbReference type="STRING" id="70448.A0A096PA41"/>
<dbReference type="PROSITE" id="PS50195">
    <property type="entry name" value="PX"/>
    <property type="match status" value="1"/>
</dbReference>
<dbReference type="InterPro" id="IPR015404">
    <property type="entry name" value="Vps5_C"/>
</dbReference>
<dbReference type="OrthoDB" id="271164at2759"/>
<dbReference type="InterPro" id="IPR044279">
    <property type="entry name" value="SNX2A/B"/>
</dbReference>
<dbReference type="InParanoid" id="A0A096PA41"/>
<keyword evidence="4" id="KW-1185">Reference proteome</keyword>
<dbReference type="GO" id="GO:0005768">
    <property type="term" value="C:endosome"/>
    <property type="evidence" value="ECO:0007669"/>
    <property type="project" value="UniProtKB-ARBA"/>
</dbReference>
<name>A0A096PA41_OSTTA</name>
<dbReference type="RefSeq" id="XP_022841178.1">
    <property type="nucleotide sequence ID" value="XM_022982424.1"/>
</dbReference>
<feature type="compositionally biased region" description="Basic and acidic residues" evidence="1">
    <location>
        <begin position="41"/>
        <end position="51"/>
    </location>
</feature>
<dbReference type="Gene3D" id="1.20.1270.60">
    <property type="entry name" value="Arfaptin homology (AH) domain/BAR domain"/>
    <property type="match status" value="1"/>
</dbReference>
<dbReference type="SUPFAM" id="SSF103657">
    <property type="entry name" value="BAR/IMD domain-like"/>
    <property type="match status" value="1"/>
</dbReference>
<organism evidence="3 4">
    <name type="scientific">Ostreococcus tauri</name>
    <name type="common">Marine green alga</name>
    <dbReference type="NCBI Taxonomy" id="70448"/>
    <lineage>
        <taxon>Eukaryota</taxon>
        <taxon>Viridiplantae</taxon>
        <taxon>Chlorophyta</taxon>
        <taxon>Mamiellophyceae</taxon>
        <taxon>Mamiellales</taxon>
        <taxon>Bathycoccaceae</taxon>
        <taxon>Ostreococcus</taxon>
    </lineage>
</organism>
<proteinExistence type="predicted"/>
<dbReference type="AlphaFoldDB" id="A0A096PA41"/>
<dbReference type="InterPro" id="IPR001683">
    <property type="entry name" value="PX_dom"/>
</dbReference>
<dbReference type="Pfam" id="PF09325">
    <property type="entry name" value="Vps5"/>
    <property type="match status" value="1"/>
</dbReference>
<dbReference type="GO" id="GO:0035091">
    <property type="term" value="F:phosphatidylinositol binding"/>
    <property type="evidence" value="ECO:0007669"/>
    <property type="project" value="InterPro"/>
</dbReference>
<dbReference type="GeneID" id="9830724"/>
<dbReference type="Pfam" id="PF00787">
    <property type="entry name" value="PX"/>
    <property type="match status" value="1"/>
</dbReference>
<protein>
    <submittedName>
        <fullName evidence="3">Phox homologous domain</fullName>
    </submittedName>
</protein>
<dbReference type="CDD" id="cd07596">
    <property type="entry name" value="BAR_SNX"/>
    <property type="match status" value="1"/>
</dbReference>
<dbReference type="InterPro" id="IPR036871">
    <property type="entry name" value="PX_dom_sf"/>
</dbReference>
<evidence type="ECO:0000313" key="4">
    <source>
        <dbReference type="Proteomes" id="UP000009170"/>
    </source>
</evidence>